<dbReference type="InterPro" id="IPR039426">
    <property type="entry name" value="TonB-dep_rcpt-like"/>
</dbReference>
<keyword evidence="6 7" id="KW-0998">Cell outer membrane</keyword>
<dbReference type="Gene3D" id="2.40.170.20">
    <property type="entry name" value="TonB-dependent receptor, beta-barrel domain"/>
    <property type="match status" value="1"/>
</dbReference>
<dbReference type="Gene3D" id="2.60.40.1120">
    <property type="entry name" value="Carboxypeptidase-like, regulatory domain"/>
    <property type="match status" value="1"/>
</dbReference>
<comment type="similarity">
    <text evidence="7">Belongs to the TonB-dependent receptor family.</text>
</comment>
<name>A0ABR8VBU8_9BACT</name>
<dbReference type="InterPro" id="IPR012910">
    <property type="entry name" value="Plug_dom"/>
</dbReference>
<dbReference type="InterPro" id="IPR037066">
    <property type="entry name" value="Plug_dom_sf"/>
</dbReference>
<feature type="chain" id="PRO_5046344527" evidence="8">
    <location>
        <begin position="25"/>
        <end position="1093"/>
    </location>
</feature>
<dbReference type="InterPro" id="IPR023996">
    <property type="entry name" value="TonB-dep_OMP_SusC/RagA"/>
</dbReference>
<evidence type="ECO:0000256" key="4">
    <source>
        <dbReference type="ARBA" id="ARBA00022692"/>
    </source>
</evidence>
<dbReference type="RefSeq" id="WP_191710193.1">
    <property type="nucleotide sequence ID" value="NZ_JACSPQ010000006.1"/>
</dbReference>
<evidence type="ECO:0000256" key="7">
    <source>
        <dbReference type="PROSITE-ProRule" id="PRU01360"/>
    </source>
</evidence>
<dbReference type="NCBIfam" id="TIGR04057">
    <property type="entry name" value="SusC_RagA_signa"/>
    <property type="match status" value="1"/>
</dbReference>
<gene>
    <name evidence="10" type="ORF">H9626_08415</name>
</gene>
<evidence type="ECO:0000256" key="1">
    <source>
        <dbReference type="ARBA" id="ARBA00004571"/>
    </source>
</evidence>
<keyword evidence="2 7" id="KW-0813">Transport</keyword>
<comment type="caution">
    <text evidence="10">The sequence shown here is derived from an EMBL/GenBank/DDBJ whole genome shotgun (WGS) entry which is preliminary data.</text>
</comment>
<dbReference type="EMBL" id="JACSPQ010000006">
    <property type="protein sequence ID" value="MBD8002236.1"/>
    <property type="molecule type" value="Genomic_DNA"/>
</dbReference>
<proteinExistence type="inferred from homology"/>
<evidence type="ECO:0000313" key="10">
    <source>
        <dbReference type="EMBL" id="MBD8002236.1"/>
    </source>
</evidence>
<evidence type="ECO:0000256" key="2">
    <source>
        <dbReference type="ARBA" id="ARBA00022448"/>
    </source>
</evidence>
<protein>
    <submittedName>
        <fullName evidence="10">TonB-dependent receptor</fullName>
    </submittedName>
</protein>
<accession>A0ABR8VBU8</accession>
<dbReference type="Gene3D" id="2.170.130.10">
    <property type="entry name" value="TonB-dependent receptor, plug domain"/>
    <property type="match status" value="1"/>
</dbReference>
<dbReference type="NCBIfam" id="TIGR04056">
    <property type="entry name" value="OMP_RagA_SusC"/>
    <property type="match status" value="1"/>
</dbReference>
<dbReference type="InterPro" id="IPR023997">
    <property type="entry name" value="TonB-dep_OMP_SusC/RagA_CS"/>
</dbReference>
<evidence type="ECO:0000256" key="8">
    <source>
        <dbReference type="SAM" id="SignalP"/>
    </source>
</evidence>
<sequence length="1093" mass="120412">MRKTVYLLLLTLSLLWVFNVPMQAADSFDYVVKGVVTDESGMAIIGASIFEKDTQNGTITDIDGRFSLKIQDDSHTLEISYIGYASQSIKAERGKELHIILKEDSETLDEVVVVGYQTMRKTDLVGAVSSVKANELNVTTPTVGQSLVGKVSGVQISQVSGAPYGNTKIRVRGVASINASSDPLYVIDGYPSNEDLMLNPEDIESIEVLKDAASAAIYGSRAAGGVVLITTKRGKEGKATVNYNFQVSVNQLAKKIDLLNSAQFADLVVEGRNNAYRNLLGDAWDDSYIHDTNAIRAQRIGSANSAAMIPEFLYDFEKGEVITPQYDTDWQDELYRNAVSQRHHVSVNGGTDKVRYEVSAAYQNQEGIILSTGQKRLNLRANLDVEISSKFKVGGNFSSTSNWNREVQEGRFNQGPILGALIYAPIFRCYDENGELVKGEMTSYSSDYGFQQIENPVALATETKIRRNGVRNTYNLTASYEPIENLFLKANLGMYTYSEKYEFYRPTSLSDGANPPYSDQAKAAANAIARTMLQSDYLAEFTANYNKTWNDVHNFSSVVGYSVQKDMLDVLGVRATGYEDDHITEVTGHGADPSNIQLNNTYKSNWTMLSYFARINYNFANKYYITASFRGDASSLFGPDNRWGYFPSVSAAWTLSNEDFWKDNLGETSALKLRASWGMSGNNNIGNYQYAALMSSPTGVVFGTGTIGSAMYPGGVKDNAIGWESTSQYNVGFDLSLFSNRLSISGNYYLSHTQDLLFEQPISAISGATSMMTNLPDSKIRNTGFDLQVDARILTGRDYNLNVSGNISVNRNKVLNLGGNSIITNGAERSYMTHITEEGQPIGMFYGFKVAGMVSEADMAGLAADDAVYAANGNSFPEGYELQGPPRSLSQSVPLQPGDLYFEDVNGDGVVDDDDKTVIGNPHPKFTYGFNLSGNYKDLDLSASFNGSYGNEVLDGQDYYLFNMEGSGNQYAVVDERYRSPENPGNGWVYKASRGGTQSNSTRLSTFYLQDGSFFRCTNITIGYSLPKISQWSKGVISNLRLYVAADNLFTITKYKGYNPEVDYNDGSNLTPGVDYGKYPLMRAYNMGIQLTF</sequence>
<keyword evidence="5 7" id="KW-0472">Membrane</keyword>
<reference evidence="10 11" key="1">
    <citation type="submission" date="2020-08" db="EMBL/GenBank/DDBJ databases">
        <title>A Genomic Blueprint of the Chicken Gut Microbiome.</title>
        <authorList>
            <person name="Gilroy R."/>
            <person name="Ravi A."/>
            <person name="Getino M."/>
            <person name="Pursley I."/>
            <person name="Horton D.L."/>
            <person name="Alikhan N.-F."/>
            <person name="Baker D."/>
            <person name="Gharbi K."/>
            <person name="Hall N."/>
            <person name="Watson M."/>
            <person name="Adriaenssens E.M."/>
            <person name="Foster-Nyarko E."/>
            <person name="Jarju S."/>
            <person name="Secka A."/>
            <person name="Antonio M."/>
            <person name="Oren A."/>
            <person name="Chaudhuri R."/>
            <person name="La Ragione R.M."/>
            <person name="Hildebrand F."/>
            <person name="Pallen M.J."/>
        </authorList>
    </citation>
    <scope>NUCLEOTIDE SEQUENCE [LARGE SCALE GENOMIC DNA]</scope>
    <source>
        <strain evidence="10 11">Sa1YUN3</strain>
    </source>
</reference>
<dbReference type="Proteomes" id="UP000616346">
    <property type="component" value="Unassembled WGS sequence"/>
</dbReference>
<organism evidence="10 11">
    <name type="scientific">Phocaeicola faecium</name>
    <dbReference type="NCBI Taxonomy" id="2762213"/>
    <lineage>
        <taxon>Bacteria</taxon>
        <taxon>Pseudomonadati</taxon>
        <taxon>Bacteroidota</taxon>
        <taxon>Bacteroidia</taxon>
        <taxon>Bacteroidales</taxon>
        <taxon>Bacteroidaceae</taxon>
        <taxon>Phocaeicola</taxon>
    </lineage>
</organism>
<evidence type="ECO:0000256" key="5">
    <source>
        <dbReference type="ARBA" id="ARBA00023136"/>
    </source>
</evidence>
<keyword evidence="11" id="KW-1185">Reference proteome</keyword>
<keyword evidence="4 7" id="KW-0812">Transmembrane</keyword>
<feature type="domain" description="TonB-dependent receptor plug" evidence="9">
    <location>
        <begin position="121"/>
        <end position="226"/>
    </location>
</feature>
<dbReference type="InterPro" id="IPR036942">
    <property type="entry name" value="Beta-barrel_TonB_sf"/>
</dbReference>
<evidence type="ECO:0000259" key="9">
    <source>
        <dbReference type="Pfam" id="PF07715"/>
    </source>
</evidence>
<dbReference type="SUPFAM" id="SSF56935">
    <property type="entry name" value="Porins"/>
    <property type="match status" value="1"/>
</dbReference>
<dbReference type="Pfam" id="PF13715">
    <property type="entry name" value="CarbopepD_reg_2"/>
    <property type="match status" value="1"/>
</dbReference>
<evidence type="ECO:0000313" key="11">
    <source>
        <dbReference type="Proteomes" id="UP000616346"/>
    </source>
</evidence>
<keyword evidence="8" id="KW-0732">Signal</keyword>
<dbReference type="PROSITE" id="PS52016">
    <property type="entry name" value="TONB_DEPENDENT_REC_3"/>
    <property type="match status" value="1"/>
</dbReference>
<evidence type="ECO:0000256" key="6">
    <source>
        <dbReference type="ARBA" id="ARBA00023237"/>
    </source>
</evidence>
<keyword evidence="3 7" id="KW-1134">Transmembrane beta strand</keyword>
<dbReference type="SUPFAM" id="SSF49464">
    <property type="entry name" value="Carboxypeptidase regulatory domain-like"/>
    <property type="match status" value="1"/>
</dbReference>
<dbReference type="InterPro" id="IPR008969">
    <property type="entry name" value="CarboxyPept-like_regulatory"/>
</dbReference>
<keyword evidence="10" id="KW-0675">Receptor</keyword>
<comment type="subcellular location">
    <subcellularLocation>
        <location evidence="1 7">Cell outer membrane</location>
        <topology evidence="1 7">Multi-pass membrane protein</topology>
    </subcellularLocation>
</comment>
<dbReference type="Pfam" id="PF07715">
    <property type="entry name" value="Plug"/>
    <property type="match status" value="1"/>
</dbReference>
<feature type="signal peptide" evidence="8">
    <location>
        <begin position="1"/>
        <end position="24"/>
    </location>
</feature>
<evidence type="ECO:0000256" key="3">
    <source>
        <dbReference type="ARBA" id="ARBA00022452"/>
    </source>
</evidence>